<sequence length="208" mass="22265">MSCKLQKLDLCIIRGATVALPIRIESDTLAYATINDVLQSAPVQIVASGHGIPDGWRAAVMNVKGPVELNAANNPPRDSDFRRTTRLDTSTVAFNAVNGAGFKPYVSGGQLAYYLPVNLALYDSARMDVRNRVGGDLLASFSTDEGTLGLDAANDCLWLRLTAEQSAELSWTKGVFDAELVEPDGTVLRICSSDSTITVTTENTTSHA</sequence>
<gene>
    <name evidence="1" type="ORF">E6O51_20200</name>
</gene>
<dbReference type="AlphaFoldDB" id="A0A4S4ACL2"/>
<comment type="caution">
    <text evidence="1">The sequence shown here is derived from an EMBL/GenBank/DDBJ whole genome shotgun (WGS) entry which is preliminary data.</text>
</comment>
<organism evidence="1 2">
    <name type="scientific">Pseudothauera rhizosphaerae</name>
    <dbReference type="NCBI Taxonomy" id="2565932"/>
    <lineage>
        <taxon>Bacteria</taxon>
        <taxon>Pseudomonadati</taxon>
        <taxon>Pseudomonadota</taxon>
        <taxon>Betaproteobacteria</taxon>
        <taxon>Rhodocyclales</taxon>
        <taxon>Zoogloeaceae</taxon>
        <taxon>Pseudothauera</taxon>
    </lineage>
</organism>
<dbReference type="RefSeq" id="WP_136386826.1">
    <property type="nucleotide sequence ID" value="NZ_SSOD01000022.1"/>
</dbReference>
<protein>
    <submittedName>
        <fullName evidence="1">Uncharacterized protein</fullName>
    </submittedName>
</protein>
<evidence type="ECO:0000313" key="1">
    <source>
        <dbReference type="EMBL" id="THF55910.1"/>
    </source>
</evidence>
<proteinExistence type="predicted"/>
<dbReference type="OrthoDB" id="8913184at2"/>
<dbReference type="Proteomes" id="UP000307956">
    <property type="component" value="Unassembled WGS sequence"/>
</dbReference>
<evidence type="ECO:0000313" key="2">
    <source>
        <dbReference type="Proteomes" id="UP000307956"/>
    </source>
</evidence>
<name>A0A4S4ACL2_9RHOO</name>
<keyword evidence="2" id="KW-1185">Reference proteome</keyword>
<dbReference type="EMBL" id="SSOD01000022">
    <property type="protein sequence ID" value="THF55910.1"/>
    <property type="molecule type" value="Genomic_DNA"/>
</dbReference>
<reference evidence="1 2" key="1">
    <citation type="submission" date="2019-04" db="EMBL/GenBank/DDBJ databases">
        <title>Azoarcus rhizosphaerae sp. nov. isolated from rhizosphere of Ficus religiosa.</title>
        <authorList>
            <person name="Lin S.-Y."/>
            <person name="Hameed A."/>
            <person name="Hsu Y.-H."/>
            <person name="Young C.-C."/>
        </authorList>
    </citation>
    <scope>NUCLEOTIDE SEQUENCE [LARGE SCALE GENOMIC DNA]</scope>
    <source>
        <strain evidence="1 2">CC-YHH848</strain>
    </source>
</reference>
<accession>A0A4S4ACL2</accession>